<dbReference type="eggNOG" id="ENOG502SMWI">
    <property type="taxonomic scope" value="Eukaryota"/>
</dbReference>
<organism evidence="2 3">
    <name type="scientific">Pseudocercospora fijiensis (strain CIRAD86)</name>
    <name type="common">Black leaf streak disease fungus</name>
    <name type="synonym">Mycosphaerella fijiensis</name>
    <dbReference type="NCBI Taxonomy" id="383855"/>
    <lineage>
        <taxon>Eukaryota</taxon>
        <taxon>Fungi</taxon>
        <taxon>Dikarya</taxon>
        <taxon>Ascomycota</taxon>
        <taxon>Pezizomycotina</taxon>
        <taxon>Dothideomycetes</taxon>
        <taxon>Dothideomycetidae</taxon>
        <taxon>Mycosphaerellales</taxon>
        <taxon>Mycosphaerellaceae</taxon>
        <taxon>Pseudocercospora</taxon>
    </lineage>
</organism>
<feature type="region of interest" description="Disordered" evidence="1">
    <location>
        <begin position="587"/>
        <end position="610"/>
    </location>
</feature>
<dbReference type="VEuPathDB" id="FungiDB:MYCFIDRAFT_174594"/>
<gene>
    <name evidence="2" type="ORF">MYCFIDRAFT_174594</name>
</gene>
<dbReference type="KEGG" id="pfj:MYCFIDRAFT_174594"/>
<accession>M3B153</accession>
<keyword evidence="3" id="KW-1185">Reference proteome</keyword>
<evidence type="ECO:0000313" key="2">
    <source>
        <dbReference type="EMBL" id="EME83118.1"/>
    </source>
</evidence>
<dbReference type="GeneID" id="19333215"/>
<protein>
    <submittedName>
        <fullName evidence="2">Uncharacterized protein</fullName>
    </submittedName>
</protein>
<sequence length="832" mass="92405">MMKLKGREVPLIGRTPRHRIPRRTGLTRPLDDRSTMRNKFQFLAAIPMAFLCISSIATVATAQHSTALVSSCVYDRSMNWTYFASHAFVATATTFADASARTSAHTHSSCPALGTRYCKRLLLAAPFSVAIAARHFSEPPHSATAFHDRSPTIAPCTIVHLLDGWGSSFNSSLPCDIIHDSVELRLTRVLSACCNMAYASPLATFWLSSVHAAASPSPMTRLLPNYDAYFLIVPVVAGARRARWASFKYLVNLFLLPVSSSPEALKTHDTLPNTHQQAFGTTLSTHNSTEQRQAQHTRLTLSSLITTTQQAGLAASTFPPLYYIPTLQPVISLFTVSPLHPAVKMSAVTKQTKTSTTVIPWKCSDRLCNSGQTYQNRNEVGRKVVSDFFGRNKNATKAIDDDVWHWQCRKGYQRAKYAADKGSAIDQKTFYMTHLRDQLIRIKLWRPEATFTIQLSKPAKTRLDRYHSILRRNGNDIQDATNQIAVPAKAGKSSKPLALALADGVKPDHAEHIDSNFSGQGRATDFILDTIFPWIEQEFSSGAMTVMPPVEFLINEPQPGEVTTDPATNYERWTALLDGAVYGTDANSKKRKASQDDGAPAAAAATTPKRRRLILKVSPPSPAVSPRSRPPIKLSLKKPAARLPPAPEPFVDPFALERERDEAAARELLRLREEKPLPRLVRPGDSLPLYVPPPPPVPGGGRAALRARLRMREEESGEESGDGGDLAGPIMSRGMVFAAAKGKKKMVGERWRVRFWLMNLAFMYGVVNRFLDFGRDVCRLTFLCCILMLSLIRDRCCATDFCRQVLTWFFSHLSSLFKLDIDYGLKRIPMEL</sequence>
<dbReference type="STRING" id="383855.M3B153"/>
<evidence type="ECO:0000256" key="1">
    <source>
        <dbReference type="SAM" id="MobiDB-lite"/>
    </source>
</evidence>
<dbReference type="AlphaFoldDB" id="M3B153"/>
<dbReference type="RefSeq" id="XP_007926432.1">
    <property type="nucleotide sequence ID" value="XM_007928241.1"/>
</dbReference>
<reference evidence="2 3" key="1">
    <citation type="journal article" date="2012" name="PLoS Pathog.">
        <title>Diverse lifestyles and strategies of plant pathogenesis encoded in the genomes of eighteen Dothideomycetes fungi.</title>
        <authorList>
            <person name="Ohm R.A."/>
            <person name="Feau N."/>
            <person name="Henrissat B."/>
            <person name="Schoch C.L."/>
            <person name="Horwitz B.A."/>
            <person name="Barry K.W."/>
            <person name="Condon B.J."/>
            <person name="Copeland A.C."/>
            <person name="Dhillon B."/>
            <person name="Glaser F."/>
            <person name="Hesse C.N."/>
            <person name="Kosti I."/>
            <person name="LaButti K."/>
            <person name="Lindquist E.A."/>
            <person name="Lucas S."/>
            <person name="Salamov A.A."/>
            <person name="Bradshaw R.E."/>
            <person name="Ciuffetti L."/>
            <person name="Hamelin R.C."/>
            <person name="Kema G.H.J."/>
            <person name="Lawrence C."/>
            <person name="Scott J.A."/>
            <person name="Spatafora J.W."/>
            <person name="Turgeon B.G."/>
            <person name="de Wit P.J.G.M."/>
            <person name="Zhong S."/>
            <person name="Goodwin S.B."/>
            <person name="Grigoriev I.V."/>
        </authorList>
    </citation>
    <scope>NUCLEOTIDE SEQUENCE [LARGE SCALE GENOMIC DNA]</scope>
    <source>
        <strain evidence="2 3">CIRAD86</strain>
    </source>
</reference>
<dbReference type="Proteomes" id="UP000016932">
    <property type="component" value="Unassembled WGS sequence"/>
</dbReference>
<dbReference type="OrthoDB" id="4161595at2759"/>
<dbReference type="HOGENOM" id="CLU_341035_0_0_1"/>
<dbReference type="EMBL" id="KB446558">
    <property type="protein sequence ID" value="EME83118.1"/>
    <property type="molecule type" value="Genomic_DNA"/>
</dbReference>
<name>M3B153_PSEFD</name>
<evidence type="ECO:0000313" key="3">
    <source>
        <dbReference type="Proteomes" id="UP000016932"/>
    </source>
</evidence>
<proteinExistence type="predicted"/>